<dbReference type="GO" id="GO:0051082">
    <property type="term" value="F:unfolded protein binding"/>
    <property type="evidence" value="ECO:0007669"/>
    <property type="project" value="UniProtKB-UniRule"/>
</dbReference>
<evidence type="ECO:0000256" key="9">
    <source>
        <dbReference type="ARBA" id="ARBA00023136"/>
    </source>
</evidence>
<dbReference type="GO" id="GO:0016042">
    <property type="term" value="P:lipid catabolic process"/>
    <property type="evidence" value="ECO:0007669"/>
    <property type="project" value="UniProtKB-UniRule"/>
</dbReference>
<keyword evidence="13" id="KW-1185">Reference proteome</keyword>
<keyword evidence="3 11" id="KW-1003">Cell membrane</keyword>
<evidence type="ECO:0000256" key="2">
    <source>
        <dbReference type="ARBA" id="ARBA00010358"/>
    </source>
</evidence>
<gene>
    <name evidence="11" type="primary">lifO</name>
    <name evidence="12" type="ORF">EYW47_35330</name>
</gene>
<dbReference type="EMBL" id="SMRP01000034">
    <property type="protein sequence ID" value="TDG18208.1"/>
    <property type="molecule type" value="Genomic_DNA"/>
</dbReference>
<keyword evidence="8 11" id="KW-0443">Lipid metabolism</keyword>
<dbReference type="OrthoDB" id="8779274at2"/>
<dbReference type="AlphaFoldDB" id="A0A4R5LZX1"/>
<evidence type="ECO:0000256" key="3">
    <source>
        <dbReference type="ARBA" id="ARBA00022475"/>
    </source>
</evidence>
<dbReference type="GO" id="GO:0005886">
    <property type="term" value="C:plasma membrane"/>
    <property type="evidence" value="ECO:0007669"/>
    <property type="project" value="UniProtKB-SubCell"/>
</dbReference>
<keyword evidence="4 11" id="KW-0997">Cell inner membrane</keyword>
<organism evidence="12 13">
    <name type="scientific">Paraburkholderia silviterrae</name>
    <dbReference type="NCBI Taxonomy" id="2528715"/>
    <lineage>
        <taxon>Bacteria</taxon>
        <taxon>Pseudomonadati</taxon>
        <taxon>Pseudomonadota</taxon>
        <taxon>Betaproteobacteria</taxon>
        <taxon>Burkholderiales</taxon>
        <taxon>Burkholderiaceae</taxon>
        <taxon>Paraburkholderia</taxon>
    </lineage>
</organism>
<sequence>MRRVWWVAAGVAAAAVALGVVVAPTGAGRAQRDGAEVPVRAATGSERAAILPAQPGLEAGPDRLPASLADTSAPRLPTDGHGHLARDTAVRVFFDYCLSAQGDLGEARLDAFVAREIAAQLDGTTAQAEALAVWQRYEAYRSALAQLPGAAVDGAAASNVDIDALRTTLAQRSALASRELGEWSEVFFGEEFALQRNNTERLAIVMDASLTESEKQRRLAALDQQLSAPERALRAQAEAQHAALAQIAALQDAHATPDQILSDLTPSLGASAAARVAQLQRDDDAWREKYAAYASQRAQIEAAQPPGAARDASIAQLRERTFTEAGEALRAASLDQTPGSAR</sequence>
<dbReference type="SUPFAM" id="SSF158855">
    <property type="entry name" value="Lipase chaperone-like"/>
    <property type="match status" value="1"/>
</dbReference>
<comment type="function">
    <text evidence="11">May be involved in the folding of the extracellular lipase during its passage through the periplasm.</text>
</comment>
<reference evidence="12 13" key="1">
    <citation type="submission" date="2019-03" db="EMBL/GenBank/DDBJ databases">
        <title>Paraburkholderia sp. 4M-K11, isolated from subtropical forest soil.</title>
        <authorList>
            <person name="Gao Z.-H."/>
            <person name="Qiu L.-H."/>
        </authorList>
    </citation>
    <scope>NUCLEOTIDE SEQUENCE [LARGE SCALE GENOMIC DNA]</scope>
    <source>
        <strain evidence="12 13">4M-K11</strain>
    </source>
</reference>
<dbReference type="Proteomes" id="UP000295722">
    <property type="component" value="Unassembled WGS sequence"/>
</dbReference>
<evidence type="ECO:0000256" key="1">
    <source>
        <dbReference type="ARBA" id="ARBA00004383"/>
    </source>
</evidence>
<evidence type="ECO:0000313" key="12">
    <source>
        <dbReference type="EMBL" id="TDG18208.1"/>
    </source>
</evidence>
<dbReference type="InterPro" id="IPR004961">
    <property type="entry name" value="Lipase_chaperone"/>
</dbReference>
<comment type="similarity">
    <text evidence="2 11">Belongs to the lipase chaperone family.</text>
</comment>
<accession>A0A4R5LZX1</accession>
<evidence type="ECO:0000256" key="7">
    <source>
        <dbReference type="ARBA" id="ARBA00022989"/>
    </source>
</evidence>
<evidence type="ECO:0000256" key="4">
    <source>
        <dbReference type="ARBA" id="ARBA00022519"/>
    </source>
</evidence>
<evidence type="ECO:0000256" key="5">
    <source>
        <dbReference type="ARBA" id="ARBA00022692"/>
    </source>
</evidence>
<evidence type="ECO:0000256" key="11">
    <source>
        <dbReference type="HAMAP-Rule" id="MF_00790"/>
    </source>
</evidence>
<evidence type="ECO:0000256" key="6">
    <source>
        <dbReference type="ARBA" id="ARBA00022963"/>
    </source>
</evidence>
<keyword evidence="10 11" id="KW-0143">Chaperone</keyword>
<evidence type="ECO:0000256" key="8">
    <source>
        <dbReference type="ARBA" id="ARBA00023098"/>
    </source>
</evidence>
<keyword evidence="5 11" id="KW-0812">Transmembrane</keyword>
<evidence type="ECO:0000256" key="10">
    <source>
        <dbReference type="ARBA" id="ARBA00023186"/>
    </source>
</evidence>
<dbReference type="GO" id="GO:0006457">
    <property type="term" value="P:protein folding"/>
    <property type="evidence" value="ECO:0007669"/>
    <property type="project" value="UniProtKB-UniRule"/>
</dbReference>
<keyword evidence="9 11" id="KW-0472">Membrane</keyword>
<proteinExistence type="inferred from homology"/>
<dbReference type="HAMAP" id="MF_00790">
    <property type="entry name" value="Lipase_chap"/>
    <property type="match status" value="1"/>
</dbReference>
<comment type="caution">
    <text evidence="12">The sequence shown here is derived from an EMBL/GenBank/DDBJ whole genome shotgun (WGS) entry which is preliminary data.</text>
</comment>
<name>A0A4R5LZX1_9BURK</name>
<dbReference type="Pfam" id="PF03280">
    <property type="entry name" value="Lipase_chap"/>
    <property type="match status" value="1"/>
</dbReference>
<protein>
    <recommendedName>
        <fullName evidence="11">Lipase chaperone</fullName>
    </recommendedName>
    <alternativeName>
        <fullName evidence="11">Lipase activator protein</fullName>
    </alternativeName>
    <alternativeName>
        <fullName evidence="11">Lipase foldase</fullName>
    </alternativeName>
    <alternativeName>
        <fullName evidence="11">Lipase helper protein</fullName>
    </alternativeName>
    <alternativeName>
        <fullName evidence="11">Lipase modulator</fullName>
    </alternativeName>
</protein>
<keyword evidence="6 11" id="KW-0442">Lipid degradation</keyword>
<keyword evidence="7 11" id="KW-1133">Transmembrane helix</keyword>
<comment type="subcellular location">
    <subcellularLocation>
        <location evidence="1">Cell inner membrane</location>
        <topology evidence="1">Single-pass membrane protein</topology>
        <orientation evidence="1">Periplasmic side</orientation>
    </subcellularLocation>
</comment>
<evidence type="ECO:0000313" key="13">
    <source>
        <dbReference type="Proteomes" id="UP000295722"/>
    </source>
</evidence>